<dbReference type="InterPro" id="IPR000182">
    <property type="entry name" value="GNAT_dom"/>
</dbReference>
<name>A0AAP5BK03_9BURK</name>
<proteinExistence type="predicted"/>
<comment type="caution">
    <text evidence="3">The sequence shown here is derived from an EMBL/GenBank/DDBJ whole genome shotgun (WGS) entry which is preliminary data.</text>
</comment>
<evidence type="ECO:0000259" key="1">
    <source>
        <dbReference type="PROSITE" id="PS51186"/>
    </source>
</evidence>
<dbReference type="AlphaFoldDB" id="A0AAP5BK03"/>
<organism evidence="3 5">
    <name type="scientific">Paraburkholderia madseniana</name>
    <dbReference type="NCBI Taxonomy" id="2599607"/>
    <lineage>
        <taxon>Bacteria</taxon>
        <taxon>Pseudomonadati</taxon>
        <taxon>Pseudomonadota</taxon>
        <taxon>Betaproteobacteria</taxon>
        <taxon>Burkholderiales</taxon>
        <taxon>Burkholderiaceae</taxon>
        <taxon>Paraburkholderia</taxon>
    </lineage>
</organism>
<evidence type="ECO:0000313" key="5">
    <source>
        <dbReference type="Proteomes" id="UP001242288"/>
    </source>
</evidence>
<dbReference type="InterPro" id="IPR016181">
    <property type="entry name" value="Acyl_CoA_acyltransferase"/>
</dbReference>
<dbReference type="Proteomes" id="UP001209412">
    <property type="component" value="Unassembled WGS sequence"/>
</dbReference>
<gene>
    <name evidence="3" type="ORF">NIE36_32820</name>
    <name evidence="2" type="ORF">OSB80_32890</name>
</gene>
<dbReference type="Proteomes" id="UP001242288">
    <property type="component" value="Unassembled WGS sequence"/>
</dbReference>
<feature type="domain" description="N-acetyltransferase" evidence="1">
    <location>
        <begin position="28"/>
        <end position="175"/>
    </location>
</feature>
<dbReference type="RefSeq" id="WP_266260882.1">
    <property type="nucleotide sequence ID" value="NZ_JAMXWF010000037.1"/>
</dbReference>
<evidence type="ECO:0000313" key="4">
    <source>
        <dbReference type="Proteomes" id="UP001209412"/>
    </source>
</evidence>
<accession>A0AAP5BK03</accession>
<dbReference type="Pfam" id="PF08445">
    <property type="entry name" value="FR47"/>
    <property type="match status" value="1"/>
</dbReference>
<keyword evidence="4" id="KW-1185">Reference proteome</keyword>
<dbReference type="SUPFAM" id="SSF55729">
    <property type="entry name" value="Acyl-CoA N-acyltransferases (Nat)"/>
    <property type="match status" value="1"/>
</dbReference>
<protein>
    <submittedName>
        <fullName evidence="3">GNAT family N-acetyltransferase</fullName>
    </submittedName>
</protein>
<dbReference type="PROSITE" id="PS51186">
    <property type="entry name" value="GNAT"/>
    <property type="match status" value="1"/>
</dbReference>
<dbReference type="Gene3D" id="3.40.630.30">
    <property type="match status" value="1"/>
</dbReference>
<dbReference type="EMBL" id="JAPKHW010000037">
    <property type="protein sequence ID" value="MCX4150111.1"/>
    <property type="molecule type" value="Genomic_DNA"/>
</dbReference>
<sequence length="175" mass="19267">MDQKPQRRESRMWRIELTRFDEFARGGDDVRMVRTDDAVQLGALFFTAFKGTTDDLQQTEADYRAKANALFEGLYGDCILAASSVVERDGELLSACVVTGYEPYDCPLIAIEATRPSMQGNGIARRLVKASLRNLVIAGHSACRAMITVGNGPSERLFERCGFVPRDIAPPGCGQ</sequence>
<dbReference type="EMBL" id="JAMXWF010000037">
    <property type="protein sequence ID" value="MDQ6411927.1"/>
    <property type="molecule type" value="Genomic_DNA"/>
</dbReference>
<dbReference type="InterPro" id="IPR013653">
    <property type="entry name" value="GCN5-like_dom"/>
</dbReference>
<evidence type="ECO:0000313" key="2">
    <source>
        <dbReference type="EMBL" id="MCX4150111.1"/>
    </source>
</evidence>
<reference evidence="3" key="1">
    <citation type="submission" date="2022-06" db="EMBL/GenBank/DDBJ databases">
        <title>PHB producers.</title>
        <authorList>
            <person name="Besaury L."/>
        </authorList>
    </citation>
    <scope>NUCLEOTIDE SEQUENCE</scope>
    <source>
        <strain evidence="3 4">SEWS6</strain>
    </source>
</reference>
<evidence type="ECO:0000313" key="3">
    <source>
        <dbReference type="EMBL" id="MDQ6411927.1"/>
    </source>
</evidence>
<dbReference type="GO" id="GO:0016747">
    <property type="term" value="F:acyltransferase activity, transferring groups other than amino-acyl groups"/>
    <property type="evidence" value="ECO:0007669"/>
    <property type="project" value="InterPro"/>
</dbReference>